<reference evidence="3" key="1">
    <citation type="submission" date="2022-01" db="EMBL/GenBank/DDBJ databases">
        <authorList>
            <person name="King R."/>
        </authorList>
    </citation>
    <scope>NUCLEOTIDE SEQUENCE</scope>
</reference>
<dbReference type="SUPFAM" id="SSF57567">
    <property type="entry name" value="Serine protease inhibitors"/>
    <property type="match status" value="1"/>
</dbReference>
<keyword evidence="4" id="KW-1185">Reference proteome</keyword>
<evidence type="ECO:0000256" key="1">
    <source>
        <dbReference type="SAM" id="SignalP"/>
    </source>
</evidence>
<feature type="signal peptide" evidence="1">
    <location>
        <begin position="1"/>
        <end position="20"/>
    </location>
</feature>
<dbReference type="OrthoDB" id="6753992at2759"/>
<accession>A0A9N9X6H4</accession>
<evidence type="ECO:0000313" key="3">
    <source>
        <dbReference type="EMBL" id="CAG9826723.1"/>
    </source>
</evidence>
<dbReference type="EMBL" id="OU898276">
    <property type="protein sequence ID" value="CAG9826723.1"/>
    <property type="molecule type" value="Genomic_DNA"/>
</dbReference>
<gene>
    <name evidence="3" type="ORF">DIABBA_LOCUS811</name>
</gene>
<sequence>MKKIIFVCLIFAIAPLQCVSQYTNGKCVENSEYHSCKGCCPEPSCIREKDPLCRYCLLICYRGCTCKEGYIRQYDDGPCIPINDC</sequence>
<feature type="domain" description="TIL" evidence="2">
    <location>
        <begin position="27"/>
        <end position="85"/>
    </location>
</feature>
<feature type="chain" id="PRO_5040361180" description="TIL domain-containing protein" evidence="1">
    <location>
        <begin position="21"/>
        <end position="85"/>
    </location>
</feature>
<dbReference type="Proteomes" id="UP001153709">
    <property type="component" value="Chromosome 1"/>
</dbReference>
<dbReference type="Gene3D" id="2.10.25.10">
    <property type="entry name" value="Laminin"/>
    <property type="match status" value="1"/>
</dbReference>
<organism evidence="3 4">
    <name type="scientific">Diabrotica balteata</name>
    <name type="common">Banded cucumber beetle</name>
    <dbReference type="NCBI Taxonomy" id="107213"/>
    <lineage>
        <taxon>Eukaryota</taxon>
        <taxon>Metazoa</taxon>
        <taxon>Ecdysozoa</taxon>
        <taxon>Arthropoda</taxon>
        <taxon>Hexapoda</taxon>
        <taxon>Insecta</taxon>
        <taxon>Pterygota</taxon>
        <taxon>Neoptera</taxon>
        <taxon>Endopterygota</taxon>
        <taxon>Coleoptera</taxon>
        <taxon>Polyphaga</taxon>
        <taxon>Cucujiformia</taxon>
        <taxon>Chrysomeloidea</taxon>
        <taxon>Chrysomelidae</taxon>
        <taxon>Galerucinae</taxon>
        <taxon>Diabroticina</taxon>
        <taxon>Diabroticites</taxon>
        <taxon>Diabrotica</taxon>
    </lineage>
</organism>
<dbReference type="Pfam" id="PF01826">
    <property type="entry name" value="TIL"/>
    <property type="match status" value="1"/>
</dbReference>
<dbReference type="CDD" id="cd19941">
    <property type="entry name" value="TIL"/>
    <property type="match status" value="1"/>
</dbReference>
<keyword evidence="1" id="KW-0732">Signal</keyword>
<dbReference type="InterPro" id="IPR036084">
    <property type="entry name" value="Ser_inhib-like_sf"/>
</dbReference>
<evidence type="ECO:0000259" key="2">
    <source>
        <dbReference type="Pfam" id="PF01826"/>
    </source>
</evidence>
<evidence type="ECO:0000313" key="4">
    <source>
        <dbReference type="Proteomes" id="UP001153709"/>
    </source>
</evidence>
<name>A0A9N9X6H4_DIABA</name>
<dbReference type="AlphaFoldDB" id="A0A9N9X6H4"/>
<protein>
    <recommendedName>
        <fullName evidence="2">TIL domain-containing protein</fullName>
    </recommendedName>
</protein>
<proteinExistence type="predicted"/>
<dbReference type="InterPro" id="IPR002919">
    <property type="entry name" value="TIL_dom"/>
</dbReference>